<proteinExistence type="predicted"/>
<name>A0AAN6JJT6_9BASI</name>
<dbReference type="EMBL" id="JAPDMQ010000293">
    <property type="protein sequence ID" value="KAK0527879.1"/>
    <property type="molecule type" value="Genomic_DNA"/>
</dbReference>
<comment type="caution">
    <text evidence="2">The sequence shown here is derived from an EMBL/GenBank/DDBJ whole genome shotgun (WGS) entry which is preliminary data.</text>
</comment>
<gene>
    <name evidence="2" type="ORF">OC842_004719</name>
</gene>
<reference evidence="2" key="1">
    <citation type="journal article" date="2023" name="PhytoFront">
        <title>Draft Genome Resources of Seven Strains of Tilletia horrida, Causal Agent of Kernel Smut of Rice.</title>
        <authorList>
            <person name="Khanal S."/>
            <person name="Antony Babu S."/>
            <person name="Zhou X.G."/>
        </authorList>
    </citation>
    <scope>NUCLEOTIDE SEQUENCE</scope>
    <source>
        <strain evidence="2">TX3</strain>
    </source>
</reference>
<feature type="signal peptide" evidence="1">
    <location>
        <begin position="1"/>
        <end position="23"/>
    </location>
</feature>
<evidence type="ECO:0000256" key="1">
    <source>
        <dbReference type="SAM" id="SignalP"/>
    </source>
</evidence>
<dbReference type="AlphaFoldDB" id="A0AAN6JJT6"/>
<dbReference type="Proteomes" id="UP001176521">
    <property type="component" value="Unassembled WGS sequence"/>
</dbReference>
<evidence type="ECO:0008006" key="4">
    <source>
        <dbReference type="Google" id="ProtNLM"/>
    </source>
</evidence>
<sequence length="231" mass="24577">MLANTLLAVAASALALGAIPALAGPVLAERETNIKCGKPLTHAVLTQTGPSGVRRPAEFQGAKDSKGRLQLSTSLNGQAASGKYEFEFVPCNSTVLPSGTKYYADSYLEQYGQIRLKADRTQCLTATRLNNADAPAALVRAPCQQVDNSGLNAQWFSATYSSPGSTTSYDVHLVGNGQRGGPKGYYTFKNVAKGGARLVETLFVPGSSRDSNAEYPYADEEYTVQFLTPPQ</sequence>
<accession>A0AAN6JJT6</accession>
<evidence type="ECO:0000313" key="3">
    <source>
        <dbReference type="Proteomes" id="UP001176521"/>
    </source>
</evidence>
<keyword evidence="3" id="KW-1185">Reference proteome</keyword>
<organism evidence="2 3">
    <name type="scientific">Tilletia horrida</name>
    <dbReference type="NCBI Taxonomy" id="155126"/>
    <lineage>
        <taxon>Eukaryota</taxon>
        <taxon>Fungi</taxon>
        <taxon>Dikarya</taxon>
        <taxon>Basidiomycota</taxon>
        <taxon>Ustilaginomycotina</taxon>
        <taxon>Exobasidiomycetes</taxon>
        <taxon>Tilletiales</taxon>
        <taxon>Tilletiaceae</taxon>
        <taxon>Tilletia</taxon>
    </lineage>
</organism>
<evidence type="ECO:0000313" key="2">
    <source>
        <dbReference type="EMBL" id="KAK0527879.1"/>
    </source>
</evidence>
<feature type="chain" id="PRO_5042837483" description="Ubiquitin 3 binding protein But2 C-terminal domain-containing protein" evidence="1">
    <location>
        <begin position="24"/>
        <end position="231"/>
    </location>
</feature>
<protein>
    <recommendedName>
        <fullName evidence="4">Ubiquitin 3 binding protein But2 C-terminal domain-containing protein</fullName>
    </recommendedName>
</protein>
<keyword evidence="1" id="KW-0732">Signal</keyword>